<organism evidence="1 2">
    <name type="scientific">Cajanus cajan</name>
    <name type="common">Pigeon pea</name>
    <name type="synonym">Cajanus indicus</name>
    <dbReference type="NCBI Taxonomy" id="3821"/>
    <lineage>
        <taxon>Eukaryota</taxon>
        <taxon>Viridiplantae</taxon>
        <taxon>Streptophyta</taxon>
        <taxon>Embryophyta</taxon>
        <taxon>Tracheophyta</taxon>
        <taxon>Spermatophyta</taxon>
        <taxon>Magnoliopsida</taxon>
        <taxon>eudicotyledons</taxon>
        <taxon>Gunneridae</taxon>
        <taxon>Pentapetalae</taxon>
        <taxon>rosids</taxon>
        <taxon>fabids</taxon>
        <taxon>Fabales</taxon>
        <taxon>Fabaceae</taxon>
        <taxon>Papilionoideae</taxon>
        <taxon>50 kb inversion clade</taxon>
        <taxon>NPAAA clade</taxon>
        <taxon>indigoferoid/millettioid clade</taxon>
        <taxon>Phaseoleae</taxon>
        <taxon>Cajanus</taxon>
    </lineage>
</organism>
<dbReference type="EMBL" id="CM003604">
    <property type="protein sequence ID" value="KYP73250.1"/>
    <property type="molecule type" value="Genomic_DNA"/>
</dbReference>
<evidence type="ECO:0000313" key="2">
    <source>
        <dbReference type="Proteomes" id="UP000075243"/>
    </source>
</evidence>
<dbReference type="GO" id="GO:0003680">
    <property type="term" value="F:minor groove of adenine-thymine-rich DNA binding"/>
    <property type="evidence" value="ECO:0007669"/>
    <property type="project" value="InterPro"/>
</dbReference>
<name>A0A151U1T4_CAJCA</name>
<reference evidence="1 2" key="1">
    <citation type="journal article" date="2012" name="Nat. Biotechnol.">
        <title>Draft genome sequence of pigeonpea (Cajanus cajan), an orphan legume crop of resource-poor farmers.</title>
        <authorList>
            <person name="Varshney R.K."/>
            <person name="Chen W."/>
            <person name="Li Y."/>
            <person name="Bharti A.K."/>
            <person name="Saxena R.K."/>
            <person name="Schlueter J.A."/>
            <person name="Donoghue M.T."/>
            <person name="Azam S."/>
            <person name="Fan G."/>
            <person name="Whaley A.M."/>
            <person name="Farmer A.D."/>
            <person name="Sheridan J."/>
            <person name="Iwata A."/>
            <person name="Tuteja R."/>
            <person name="Penmetsa R.V."/>
            <person name="Wu W."/>
            <person name="Upadhyaya H.D."/>
            <person name="Yang S.P."/>
            <person name="Shah T."/>
            <person name="Saxena K.B."/>
            <person name="Michael T."/>
            <person name="McCombie W.R."/>
            <person name="Yang B."/>
            <person name="Zhang G."/>
            <person name="Yang H."/>
            <person name="Wang J."/>
            <person name="Spillane C."/>
            <person name="Cook D.R."/>
            <person name="May G.D."/>
            <person name="Xu X."/>
            <person name="Jackson S.A."/>
        </authorList>
    </citation>
    <scope>NUCLEOTIDE SEQUENCE [LARGE SCALE GENOMIC DNA]</scope>
    <source>
        <strain evidence="2">cv. Asha</strain>
    </source>
</reference>
<dbReference type="Gramene" id="C.cajan_05724.t">
    <property type="protein sequence ID" value="C.cajan_05724.t.cds1"/>
    <property type="gene ID" value="C.cajan_05724"/>
</dbReference>
<dbReference type="PANTHER" id="PTHR31100:SF69">
    <property type="entry name" value="AT-HOOK MOTIF NUCLEAR-LOCALIZED PROTEIN 17-RELATED"/>
    <property type="match status" value="1"/>
</dbReference>
<dbReference type="STRING" id="3821.A0A151U1T4"/>
<dbReference type="PANTHER" id="PTHR31100">
    <property type="entry name" value="AT-HOOK MOTIF NUCLEAR-LOCALIZED PROTEIN 15"/>
    <property type="match status" value="1"/>
</dbReference>
<sequence>MVNNVHVPTLFVLPSTPLPSSPLTPTPSIPIKLDVFLNKPNRQVQPQPTIIVPTKRPRGRPLGSKNKPKPIMDIFKLTILFVPASINIVDDIIDFSRKLDVSIVVHHASGTISKINILKLLSPSNCLSFQENLHMLSLSGFYTKNLSPSPLRTFIFPSSTFKS</sequence>
<keyword evidence="2" id="KW-1185">Reference proteome</keyword>
<accession>A0A151U1T4</accession>
<protein>
    <submittedName>
        <fullName evidence="1">Uncharacterized protein</fullName>
    </submittedName>
</protein>
<dbReference type="GO" id="GO:0003700">
    <property type="term" value="F:DNA-binding transcription factor activity"/>
    <property type="evidence" value="ECO:0007669"/>
    <property type="project" value="TreeGrafter"/>
</dbReference>
<dbReference type="Proteomes" id="UP000075243">
    <property type="component" value="Chromosome 2"/>
</dbReference>
<dbReference type="GO" id="GO:0005634">
    <property type="term" value="C:nucleus"/>
    <property type="evidence" value="ECO:0007669"/>
    <property type="project" value="TreeGrafter"/>
</dbReference>
<dbReference type="AlphaFoldDB" id="A0A151U1T4"/>
<proteinExistence type="predicted"/>
<dbReference type="InterPro" id="IPR014476">
    <property type="entry name" value="AHL15-29"/>
</dbReference>
<gene>
    <name evidence="1" type="ORF">KK1_005866</name>
</gene>
<evidence type="ECO:0000313" key="1">
    <source>
        <dbReference type="EMBL" id="KYP73250.1"/>
    </source>
</evidence>